<dbReference type="STRING" id="1435349.PW52_14530"/>
<accession>A0A0D7W2C1</accession>
<feature type="region of interest" description="Disordered" evidence="1">
    <location>
        <begin position="165"/>
        <end position="192"/>
    </location>
</feature>
<dbReference type="InterPro" id="IPR011990">
    <property type="entry name" value="TPR-like_helical_dom_sf"/>
</dbReference>
<gene>
    <name evidence="3" type="ORF">PW52_14530</name>
</gene>
<keyword evidence="2" id="KW-1133">Transmembrane helix</keyword>
<dbReference type="OrthoDB" id="1119469at2"/>
<dbReference type="PATRIC" id="fig|1435349.4.peg.930"/>
<keyword evidence="4" id="KW-1185">Reference proteome</keyword>
<organism evidence="3 4">
    <name type="scientific">Neotamlana sedimentorum</name>
    <dbReference type="NCBI Taxonomy" id="1435349"/>
    <lineage>
        <taxon>Bacteria</taxon>
        <taxon>Pseudomonadati</taxon>
        <taxon>Bacteroidota</taxon>
        <taxon>Flavobacteriia</taxon>
        <taxon>Flavobacteriales</taxon>
        <taxon>Flavobacteriaceae</taxon>
        <taxon>Neotamlana</taxon>
    </lineage>
</organism>
<comment type="caution">
    <text evidence="3">The sequence shown here is derived from an EMBL/GenBank/DDBJ whole genome shotgun (WGS) entry which is preliminary data.</text>
</comment>
<protein>
    <submittedName>
        <fullName evidence="3">Membrane protein</fullName>
    </submittedName>
</protein>
<dbReference type="Proteomes" id="UP000032578">
    <property type="component" value="Unassembled WGS sequence"/>
</dbReference>
<dbReference type="Gene3D" id="1.25.40.10">
    <property type="entry name" value="Tetratricopeptide repeat domain"/>
    <property type="match status" value="1"/>
</dbReference>
<keyword evidence="2" id="KW-0812">Transmembrane</keyword>
<reference evidence="3 4" key="1">
    <citation type="submission" date="2014-11" db="EMBL/GenBank/DDBJ databases">
        <title>Tamlana sedimentorum sp. nov., isolated from shallow sand sediments of the Sea of Japan.</title>
        <authorList>
            <person name="Romanenko L.A."/>
        </authorList>
    </citation>
    <scope>NUCLEOTIDE SEQUENCE [LARGE SCALE GENOMIC DNA]</scope>
    <source>
        <strain evidence="3 4">JCM 19808</strain>
    </source>
</reference>
<name>A0A0D7W2C1_9FLAO</name>
<evidence type="ECO:0000256" key="1">
    <source>
        <dbReference type="SAM" id="MobiDB-lite"/>
    </source>
</evidence>
<feature type="transmembrane region" description="Helical" evidence="2">
    <location>
        <begin position="31"/>
        <end position="57"/>
    </location>
</feature>
<proteinExistence type="predicted"/>
<dbReference type="SUPFAM" id="SSF81901">
    <property type="entry name" value="HCP-like"/>
    <property type="match status" value="1"/>
</dbReference>
<feature type="compositionally biased region" description="Polar residues" evidence="1">
    <location>
        <begin position="169"/>
        <end position="178"/>
    </location>
</feature>
<dbReference type="RefSeq" id="WP_044633700.1">
    <property type="nucleotide sequence ID" value="NZ_JTDW01000014.1"/>
</dbReference>
<dbReference type="AlphaFoldDB" id="A0A0D7W2C1"/>
<sequence length="192" mass="21905">MYNKNIKLIIAAGILAYAIYQFTEGYIGNGIMLILLASIFVFLYFKNEFILLAFLRLRKQDFDGAKKWLSKIKNPEAALVKKQQGYYNYLHGIMVSQSNMTEAEKYFKKAISLGLSMDHDLAMAKLNLAGIAFSKRRKQEAQKLLNEASKLDKQGMLTDQIKMMKQNMKRSSGPNQQFGAGGSLRSQKRRSR</sequence>
<evidence type="ECO:0000313" key="4">
    <source>
        <dbReference type="Proteomes" id="UP000032578"/>
    </source>
</evidence>
<keyword evidence="2" id="KW-0472">Membrane</keyword>
<evidence type="ECO:0000256" key="2">
    <source>
        <dbReference type="SAM" id="Phobius"/>
    </source>
</evidence>
<evidence type="ECO:0000313" key="3">
    <source>
        <dbReference type="EMBL" id="KJD33255.1"/>
    </source>
</evidence>
<dbReference type="EMBL" id="JTDW01000014">
    <property type="protein sequence ID" value="KJD33255.1"/>
    <property type="molecule type" value="Genomic_DNA"/>
</dbReference>